<dbReference type="InterPro" id="IPR038765">
    <property type="entry name" value="Papain-like_cys_pep_sf"/>
</dbReference>
<dbReference type="GeneID" id="94019697"/>
<organism evidence="1 2">
    <name type="scientific">Sulfitobacter pontiacus</name>
    <dbReference type="NCBI Taxonomy" id="60137"/>
    <lineage>
        <taxon>Bacteria</taxon>
        <taxon>Pseudomonadati</taxon>
        <taxon>Pseudomonadota</taxon>
        <taxon>Alphaproteobacteria</taxon>
        <taxon>Rhodobacterales</taxon>
        <taxon>Roseobacteraceae</taxon>
        <taxon>Sulfitobacter</taxon>
    </lineage>
</organism>
<proteinExistence type="predicted"/>
<sequence>MIALAFYKGRGQLLDRVIRWVTRSSFSHVEILRAVPAMSGDGSQARAWSSSSRDGGVREKSITFKPGHWEFVAIPWAGPAAIDRVIAEVGNPYDYAGLLASQALNLRRHRRDQWFCSEICAHALELSAPQELSPGGLYCRVLEMNRAYLAGWTRAGEPPED</sequence>
<reference evidence="2" key="1">
    <citation type="submission" date="2016-10" db="EMBL/GenBank/DDBJ databases">
        <authorList>
            <person name="Varghese N."/>
            <person name="Submissions S."/>
        </authorList>
    </citation>
    <scope>NUCLEOTIDE SEQUENCE [LARGE SCALE GENOMIC DNA]</scope>
    <source>
        <strain evidence="2">DSM 10014</strain>
    </source>
</reference>
<dbReference type="AlphaFoldDB" id="A0A1H2R534"/>
<accession>A0A1H2R534</accession>
<protein>
    <recommendedName>
        <fullName evidence="3">Permuted papain-like amidase enzyme, YaeF/YiiX, C92 family</fullName>
    </recommendedName>
</protein>
<dbReference type="Proteomes" id="UP000183076">
    <property type="component" value="Unassembled WGS sequence"/>
</dbReference>
<dbReference type="STRING" id="60137.SAMN04488041_101376"/>
<evidence type="ECO:0000313" key="1">
    <source>
        <dbReference type="EMBL" id="SDW13809.1"/>
    </source>
</evidence>
<name>A0A1H2R534_9RHOB</name>
<gene>
    <name evidence="1" type="ORF">SAMN04488041_101376</name>
</gene>
<evidence type="ECO:0008006" key="3">
    <source>
        <dbReference type="Google" id="ProtNLM"/>
    </source>
</evidence>
<evidence type="ECO:0000313" key="2">
    <source>
        <dbReference type="Proteomes" id="UP000183076"/>
    </source>
</evidence>
<dbReference type="SUPFAM" id="SSF54001">
    <property type="entry name" value="Cysteine proteinases"/>
    <property type="match status" value="1"/>
</dbReference>
<dbReference type="RefSeq" id="WP_074634613.1">
    <property type="nucleotide sequence ID" value="NZ_CP160849.1"/>
</dbReference>
<dbReference type="Gene3D" id="3.90.1720.10">
    <property type="entry name" value="endopeptidase domain like (from Nostoc punctiforme)"/>
    <property type="match status" value="1"/>
</dbReference>
<dbReference type="EMBL" id="FNNB01000001">
    <property type="protein sequence ID" value="SDW13809.1"/>
    <property type="molecule type" value="Genomic_DNA"/>
</dbReference>